<dbReference type="InterPro" id="IPR050952">
    <property type="entry name" value="TRIM-NHL_E3_ligases"/>
</dbReference>
<dbReference type="EMBL" id="CAJFCV020000002">
    <property type="protein sequence ID" value="CAG9094316.1"/>
    <property type="molecule type" value="Genomic_DNA"/>
</dbReference>
<keyword evidence="1" id="KW-0677">Repeat</keyword>
<dbReference type="PANTHER" id="PTHR24104">
    <property type="entry name" value="E3 UBIQUITIN-PROTEIN LIGASE NHLRC1-RELATED"/>
    <property type="match status" value="1"/>
</dbReference>
<dbReference type="InterPro" id="IPR001258">
    <property type="entry name" value="NHL_repeat"/>
</dbReference>
<evidence type="ECO:0000313" key="5">
    <source>
        <dbReference type="Proteomes" id="UP000659654"/>
    </source>
</evidence>
<comment type="caution">
    <text evidence="4">The sequence shown here is derived from an EMBL/GenBank/DDBJ whole genome shotgun (WGS) entry which is preliminary data.</text>
</comment>
<protein>
    <submittedName>
        <fullName evidence="4">(pine wood nematode) hypothetical protein</fullName>
    </submittedName>
</protein>
<dbReference type="PANTHER" id="PTHR24104:SF41">
    <property type="entry name" value="BRAIN TUMOR PROTEIN"/>
    <property type="match status" value="1"/>
</dbReference>
<feature type="repeat" description="NHL" evidence="2">
    <location>
        <begin position="360"/>
        <end position="390"/>
    </location>
</feature>
<dbReference type="AlphaFoldDB" id="A0A7I8WNX6"/>
<dbReference type="GO" id="GO:0008270">
    <property type="term" value="F:zinc ion binding"/>
    <property type="evidence" value="ECO:0007669"/>
    <property type="project" value="UniProtKB-KW"/>
</dbReference>
<dbReference type="GO" id="GO:0000209">
    <property type="term" value="P:protein polyubiquitination"/>
    <property type="evidence" value="ECO:0007669"/>
    <property type="project" value="TreeGrafter"/>
</dbReference>
<feature type="repeat" description="NHL" evidence="2">
    <location>
        <begin position="260"/>
        <end position="305"/>
    </location>
</feature>
<feature type="region of interest" description="Disordered" evidence="3">
    <location>
        <begin position="22"/>
        <end position="42"/>
    </location>
</feature>
<dbReference type="SMR" id="A0A7I8WNX6"/>
<organism evidence="4 5">
    <name type="scientific">Bursaphelenchus xylophilus</name>
    <name type="common">Pinewood nematode worm</name>
    <name type="synonym">Aphelenchoides xylophilus</name>
    <dbReference type="NCBI Taxonomy" id="6326"/>
    <lineage>
        <taxon>Eukaryota</taxon>
        <taxon>Metazoa</taxon>
        <taxon>Ecdysozoa</taxon>
        <taxon>Nematoda</taxon>
        <taxon>Chromadorea</taxon>
        <taxon>Rhabditida</taxon>
        <taxon>Tylenchina</taxon>
        <taxon>Tylenchomorpha</taxon>
        <taxon>Aphelenchoidea</taxon>
        <taxon>Aphelenchoididae</taxon>
        <taxon>Bursaphelenchus</taxon>
    </lineage>
</organism>
<dbReference type="Proteomes" id="UP000582659">
    <property type="component" value="Unassembled WGS sequence"/>
</dbReference>
<accession>A0A7I8WNX6</accession>
<dbReference type="Gene3D" id="2.120.10.30">
    <property type="entry name" value="TolB, C-terminal domain"/>
    <property type="match status" value="1"/>
</dbReference>
<dbReference type="PROSITE" id="PS51125">
    <property type="entry name" value="NHL"/>
    <property type="match status" value="5"/>
</dbReference>
<evidence type="ECO:0000256" key="3">
    <source>
        <dbReference type="SAM" id="MobiDB-lite"/>
    </source>
</evidence>
<keyword evidence="5" id="KW-1185">Reference proteome</keyword>
<dbReference type="GO" id="GO:0043161">
    <property type="term" value="P:proteasome-mediated ubiquitin-dependent protein catabolic process"/>
    <property type="evidence" value="ECO:0007669"/>
    <property type="project" value="TreeGrafter"/>
</dbReference>
<evidence type="ECO:0000256" key="2">
    <source>
        <dbReference type="PROSITE-ProRule" id="PRU00504"/>
    </source>
</evidence>
<feature type="repeat" description="NHL" evidence="2">
    <location>
        <begin position="212"/>
        <end position="256"/>
    </location>
</feature>
<dbReference type="FunFam" id="2.120.10.30:FF:000107">
    <property type="entry name" value="Uncharacterized protein"/>
    <property type="match status" value="1"/>
</dbReference>
<dbReference type="InterPro" id="IPR011042">
    <property type="entry name" value="6-blade_b-propeller_TolB-like"/>
</dbReference>
<feature type="repeat" description="NHL" evidence="2">
    <location>
        <begin position="391"/>
        <end position="434"/>
    </location>
</feature>
<evidence type="ECO:0000256" key="1">
    <source>
        <dbReference type="ARBA" id="ARBA00022737"/>
    </source>
</evidence>
<sequence length="557" mass="63028">MAYRQNSLNDIWMGSDFKGPWENNQNALGKPEQWREAAESDDDEKSCLHLPHFMAVELDEPCYRHRDYPSTRSFHRAPRVQCTGDQPSFYEPQAVKAPPPTLPPFLSGDAHNIWTPEGPLMTSTPRVSAFTQFPGQDSYSSFAEYSSAQRADRNNSFFDGYGTFQQSSQRDFNPIPGPRYAPYLMPSNPTSNMNTSNTIEPSPANRRKMVYIEKFGGFGGNCGEFTEPSGVCVNPRTNDIVIADTNNHRVQIFDQHGNFKFMFGKCGRWDGQFMYPNRVAIDPITESYVISERAPTHQIQIYDSHGRFLRRFGFDLLCNPRGLCVDRESRVVVVECKVMRIVIYDIHGRLLNLINCGNYLNFPNNVCVSVDHEIFISDNGDHCVKVFNYSGTFLRRIGGPGLTNYPIAVAINRQNQVVVVDNHNNFNVTVFSLDGELLEAFESKVKHAQCLDAALTGDNAVIMCSKDFRAYVYRYGQSLMTEKLGNCLVCGAKNGCGHQPIQPGPGPNEMSNLTQAMYNMNMQPEPKNIQRLEIKATAEEESEKLRRFFIEITIPEN</sequence>
<dbReference type="Pfam" id="PF01436">
    <property type="entry name" value="NHL"/>
    <property type="match status" value="2"/>
</dbReference>
<gene>
    <name evidence="4" type="ORF">BXYJ_LOCUS3399</name>
</gene>
<evidence type="ECO:0000313" key="4">
    <source>
        <dbReference type="EMBL" id="CAD5214176.1"/>
    </source>
</evidence>
<dbReference type="GO" id="GO:0061630">
    <property type="term" value="F:ubiquitin protein ligase activity"/>
    <property type="evidence" value="ECO:0007669"/>
    <property type="project" value="TreeGrafter"/>
</dbReference>
<dbReference type="EMBL" id="CAJFDI010000002">
    <property type="protein sequence ID" value="CAD5214176.1"/>
    <property type="molecule type" value="Genomic_DNA"/>
</dbReference>
<reference evidence="4" key="1">
    <citation type="submission" date="2020-09" db="EMBL/GenBank/DDBJ databases">
        <authorList>
            <person name="Kikuchi T."/>
        </authorList>
    </citation>
    <scope>NUCLEOTIDE SEQUENCE</scope>
    <source>
        <strain evidence="4">Ka4C1</strain>
    </source>
</reference>
<dbReference type="OrthoDB" id="342730at2759"/>
<proteinExistence type="predicted"/>
<feature type="repeat" description="NHL" evidence="2">
    <location>
        <begin position="306"/>
        <end position="347"/>
    </location>
</feature>
<dbReference type="SUPFAM" id="SSF101898">
    <property type="entry name" value="NHL repeat"/>
    <property type="match status" value="1"/>
</dbReference>
<name>A0A7I8WNX6_BURXY</name>
<dbReference type="Proteomes" id="UP000659654">
    <property type="component" value="Unassembled WGS sequence"/>
</dbReference>